<proteinExistence type="predicted"/>
<evidence type="ECO:0000259" key="1">
    <source>
        <dbReference type="Pfam" id="PF13451"/>
    </source>
</evidence>
<dbReference type="InterPro" id="IPR025306">
    <property type="entry name" value="Zn-bnd_dom_prob"/>
</dbReference>
<dbReference type="EMBL" id="UOFI01000117">
    <property type="protein sequence ID" value="VAW68250.1"/>
    <property type="molecule type" value="Genomic_DNA"/>
</dbReference>
<protein>
    <recommendedName>
        <fullName evidence="1">Probable zinc-binding domain-containing protein</fullName>
    </recommendedName>
</protein>
<dbReference type="AlphaFoldDB" id="A0A3B0XU25"/>
<accession>A0A3B0XU25</accession>
<gene>
    <name evidence="2" type="ORF">MNBD_GAMMA09-1762</name>
</gene>
<evidence type="ECO:0000313" key="2">
    <source>
        <dbReference type="EMBL" id="VAW68250.1"/>
    </source>
</evidence>
<sequence>MAPKKNKKIIFNTVKADPSQWSGKSKNSLAYEFTQTYKDIKYNCRYCNEKTMYSAKEQKYQHEIKKVHIDKTRVLCNKCWKKSLKVKKDLRNFENKWNDEKNSLKSDADFMNSWHELLLLQDIFKPCKSNTAIKNMLTKLLKKIPNE</sequence>
<feature type="domain" description="Probable zinc-binding" evidence="1">
    <location>
        <begin position="39"/>
        <end position="83"/>
    </location>
</feature>
<dbReference type="Pfam" id="PF13451">
    <property type="entry name" value="zf_Tbcl"/>
    <property type="match status" value="1"/>
</dbReference>
<name>A0A3B0XU25_9ZZZZ</name>
<reference evidence="2" key="1">
    <citation type="submission" date="2018-06" db="EMBL/GenBank/DDBJ databases">
        <authorList>
            <person name="Zhirakovskaya E."/>
        </authorList>
    </citation>
    <scope>NUCLEOTIDE SEQUENCE</scope>
</reference>
<organism evidence="2">
    <name type="scientific">hydrothermal vent metagenome</name>
    <dbReference type="NCBI Taxonomy" id="652676"/>
    <lineage>
        <taxon>unclassified sequences</taxon>
        <taxon>metagenomes</taxon>
        <taxon>ecological metagenomes</taxon>
    </lineage>
</organism>